<proteinExistence type="predicted"/>
<reference evidence="3" key="1">
    <citation type="journal article" date="2021" name="BMC Genomics">
        <title>Chromosome-level genome assembly and manually-curated proteome of model necrotroph Parastagonospora nodorum Sn15 reveals a genome-wide trove of candidate effector homologs, and redundancy of virulence-related functions within an accessory chromosome.</title>
        <authorList>
            <person name="Bertazzoni S."/>
            <person name="Jones D.A.B."/>
            <person name="Phan H.T."/>
            <person name="Tan K.-C."/>
            <person name="Hane J.K."/>
        </authorList>
    </citation>
    <scope>NUCLEOTIDE SEQUENCE [LARGE SCALE GENOMIC DNA]</scope>
    <source>
        <strain evidence="3">SN15 / ATCC MYA-4574 / FGSC 10173)</strain>
    </source>
</reference>
<evidence type="ECO:0000313" key="3">
    <source>
        <dbReference type="Proteomes" id="UP000663193"/>
    </source>
</evidence>
<feature type="region of interest" description="Disordered" evidence="1">
    <location>
        <begin position="1"/>
        <end position="21"/>
    </location>
</feature>
<sequence>MPISDRHVRYPSINSPDGGSRQCTTALSTLLPLYRTITKRINSKRHDSQALDRVTNGRCHGLCPCPLASSSLRHLV</sequence>
<organism evidence="2 3">
    <name type="scientific">Phaeosphaeria nodorum (strain SN15 / ATCC MYA-4574 / FGSC 10173)</name>
    <name type="common">Glume blotch fungus</name>
    <name type="synonym">Parastagonospora nodorum</name>
    <dbReference type="NCBI Taxonomy" id="321614"/>
    <lineage>
        <taxon>Eukaryota</taxon>
        <taxon>Fungi</taxon>
        <taxon>Dikarya</taxon>
        <taxon>Ascomycota</taxon>
        <taxon>Pezizomycotina</taxon>
        <taxon>Dothideomycetes</taxon>
        <taxon>Pleosporomycetidae</taxon>
        <taxon>Pleosporales</taxon>
        <taxon>Pleosporineae</taxon>
        <taxon>Phaeosphaeriaceae</taxon>
        <taxon>Parastagonospora</taxon>
    </lineage>
</organism>
<dbReference type="EMBL" id="CP069027">
    <property type="protein sequence ID" value="QRC95764.1"/>
    <property type="molecule type" value="Genomic_DNA"/>
</dbReference>
<protein>
    <submittedName>
        <fullName evidence="2">Uncharacterized protein</fullName>
    </submittedName>
</protein>
<dbReference type="VEuPathDB" id="FungiDB:JI435_407930"/>
<dbReference type="Proteomes" id="UP000663193">
    <property type="component" value="Chromosome 5"/>
</dbReference>
<feature type="compositionally biased region" description="Polar residues" evidence="1">
    <location>
        <begin position="12"/>
        <end position="21"/>
    </location>
</feature>
<keyword evidence="3" id="KW-1185">Reference proteome</keyword>
<gene>
    <name evidence="2" type="ORF">JI435_407930</name>
</gene>
<evidence type="ECO:0000313" key="2">
    <source>
        <dbReference type="EMBL" id="QRC95764.1"/>
    </source>
</evidence>
<accession>A0A7U2F3C6</accession>
<name>A0A7U2F3C6_PHANO</name>
<evidence type="ECO:0000256" key="1">
    <source>
        <dbReference type="SAM" id="MobiDB-lite"/>
    </source>
</evidence>
<dbReference type="AlphaFoldDB" id="A0A7U2F3C6"/>